<keyword evidence="1" id="KW-0812">Transmembrane</keyword>
<dbReference type="InterPro" id="IPR027417">
    <property type="entry name" value="P-loop_NTPase"/>
</dbReference>
<accession>A0A2K3D7V7</accession>
<evidence type="ECO:0000313" key="3">
    <source>
        <dbReference type="Proteomes" id="UP000006906"/>
    </source>
</evidence>
<evidence type="ECO:0000313" key="2">
    <source>
        <dbReference type="EMBL" id="PNW76614.1"/>
    </source>
</evidence>
<dbReference type="PANTHER" id="PTHR36978">
    <property type="entry name" value="P-LOOP CONTAINING NUCLEOTIDE TRIPHOSPHATE HYDROLASE"/>
    <property type="match status" value="1"/>
</dbReference>
<dbReference type="KEGG" id="cre:CHLRE_11g467735v5"/>
<dbReference type="GeneID" id="5725108"/>
<dbReference type="ExpressionAtlas" id="A0A2K3D7V7">
    <property type="expression patterns" value="baseline"/>
</dbReference>
<keyword evidence="1" id="KW-1133">Transmembrane helix</keyword>
<dbReference type="Gene3D" id="3.40.50.300">
    <property type="entry name" value="P-loop containing nucleotide triphosphate hydrolases"/>
    <property type="match status" value="1"/>
</dbReference>
<organism evidence="2 3">
    <name type="scientific">Chlamydomonas reinhardtii</name>
    <name type="common">Chlamydomonas smithii</name>
    <dbReference type="NCBI Taxonomy" id="3055"/>
    <lineage>
        <taxon>Eukaryota</taxon>
        <taxon>Viridiplantae</taxon>
        <taxon>Chlorophyta</taxon>
        <taxon>core chlorophytes</taxon>
        <taxon>Chlorophyceae</taxon>
        <taxon>CS clade</taxon>
        <taxon>Chlamydomonadales</taxon>
        <taxon>Chlamydomonadaceae</taxon>
        <taxon>Chlamydomonas</taxon>
    </lineage>
</organism>
<dbReference type="SUPFAM" id="SSF52540">
    <property type="entry name" value="P-loop containing nucleoside triphosphate hydrolases"/>
    <property type="match status" value="1"/>
</dbReference>
<reference evidence="2 3" key="1">
    <citation type="journal article" date="2007" name="Science">
        <title>The Chlamydomonas genome reveals the evolution of key animal and plant functions.</title>
        <authorList>
            <person name="Merchant S.S."/>
            <person name="Prochnik S.E."/>
            <person name="Vallon O."/>
            <person name="Harris E.H."/>
            <person name="Karpowicz S.J."/>
            <person name="Witman G.B."/>
            <person name="Terry A."/>
            <person name="Salamov A."/>
            <person name="Fritz-Laylin L.K."/>
            <person name="Marechal-Drouard L."/>
            <person name="Marshall W.F."/>
            <person name="Qu L.H."/>
            <person name="Nelson D.R."/>
            <person name="Sanderfoot A.A."/>
            <person name="Spalding M.H."/>
            <person name="Kapitonov V.V."/>
            <person name="Ren Q."/>
            <person name="Ferris P."/>
            <person name="Lindquist E."/>
            <person name="Shapiro H."/>
            <person name="Lucas S.M."/>
            <person name="Grimwood J."/>
            <person name="Schmutz J."/>
            <person name="Cardol P."/>
            <person name="Cerutti H."/>
            <person name="Chanfreau G."/>
            <person name="Chen C.L."/>
            <person name="Cognat V."/>
            <person name="Croft M.T."/>
            <person name="Dent R."/>
            <person name="Dutcher S."/>
            <person name="Fernandez E."/>
            <person name="Fukuzawa H."/>
            <person name="Gonzalez-Ballester D."/>
            <person name="Gonzalez-Halphen D."/>
            <person name="Hallmann A."/>
            <person name="Hanikenne M."/>
            <person name="Hippler M."/>
            <person name="Inwood W."/>
            <person name="Jabbari K."/>
            <person name="Kalanon M."/>
            <person name="Kuras R."/>
            <person name="Lefebvre P.A."/>
            <person name="Lemaire S.D."/>
            <person name="Lobanov A.V."/>
            <person name="Lohr M."/>
            <person name="Manuell A."/>
            <person name="Meier I."/>
            <person name="Mets L."/>
            <person name="Mittag M."/>
            <person name="Mittelmeier T."/>
            <person name="Moroney J.V."/>
            <person name="Moseley J."/>
            <person name="Napoli C."/>
            <person name="Nedelcu A.M."/>
            <person name="Niyogi K."/>
            <person name="Novoselov S.V."/>
            <person name="Paulsen I.T."/>
            <person name="Pazour G."/>
            <person name="Purton S."/>
            <person name="Ral J.P."/>
            <person name="Riano-Pachon D.M."/>
            <person name="Riekhof W."/>
            <person name="Rymarquis L."/>
            <person name="Schroda M."/>
            <person name="Stern D."/>
            <person name="Umen J."/>
            <person name="Willows R."/>
            <person name="Wilson N."/>
            <person name="Zimmer S.L."/>
            <person name="Allmer J."/>
            <person name="Balk J."/>
            <person name="Bisova K."/>
            <person name="Chen C.J."/>
            <person name="Elias M."/>
            <person name="Gendler K."/>
            <person name="Hauser C."/>
            <person name="Lamb M.R."/>
            <person name="Ledford H."/>
            <person name="Long J.C."/>
            <person name="Minagawa J."/>
            <person name="Page M.D."/>
            <person name="Pan J."/>
            <person name="Pootakham W."/>
            <person name="Roje S."/>
            <person name="Rose A."/>
            <person name="Stahlberg E."/>
            <person name="Terauchi A.M."/>
            <person name="Yang P."/>
            <person name="Ball S."/>
            <person name="Bowler C."/>
            <person name="Dieckmann C.L."/>
            <person name="Gladyshev V.N."/>
            <person name="Green P."/>
            <person name="Jorgensen R."/>
            <person name="Mayfield S."/>
            <person name="Mueller-Roeber B."/>
            <person name="Rajamani S."/>
            <person name="Sayre R.T."/>
            <person name="Brokstein P."/>
            <person name="Dubchak I."/>
            <person name="Goodstein D."/>
            <person name="Hornick L."/>
            <person name="Huang Y.W."/>
            <person name="Jhaveri J."/>
            <person name="Luo Y."/>
            <person name="Martinez D."/>
            <person name="Ngau W.C."/>
            <person name="Otillar B."/>
            <person name="Poliakov A."/>
            <person name="Porter A."/>
            <person name="Szajkowski L."/>
            <person name="Werner G."/>
            <person name="Zhou K."/>
            <person name="Grigoriev I.V."/>
            <person name="Rokhsar D.S."/>
            <person name="Grossman A.R."/>
        </authorList>
    </citation>
    <scope>NUCLEOTIDE SEQUENCE [LARGE SCALE GENOMIC DNA]</scope>
    <source>
        <strain evidence="3">CC-503</strain>
    </source>
</reference>
<keyword evidence="1" id="KW-0472">Membrane</keyword>
<evidence type="ECO:0008006" key="4">
    <source>
        <dbReference type="Google" id="ProtNLM"/>
    </source>
</evidence>
<dbReference type="InParanoid" id="A0A2K3D7V7"/>
<dbReference type="Pfam" id="PF17784">
    <property type="entry name" value="Sulfotransfer_4"/>
    <property type="match status" value="1"/>
</dbReference>
<sequence>MHEVFAHQHSQAAAWAQAAADKAAGRPLDWTSILGDYTACLDWPAAAVWKELLAANPKAKVILTVRHSFDVWYDSCLKTVWAVMEPGLSIRPPVTLEPVFGSLRKIFEVQVDLVWGPIFGGLERFKDKEHVRKAYEAHLAEVKRVVPPGQLLVWNPMDGWGPLCAFLGKEPPADGAPFPWVNEASEFRKKIKGLEVLQRELEVATWVQWGLVAAAAGVVVALVARSRSLSRAGGT</sequence>
<dbReference type="STRING" id="3055.A0A2K3D7V7"/>
<dbReference type="AlphaFoldDB" id="A0A2K3D7V7"/>
<dbReference type="PANTHER" id="PTHR36978:SF4">
    <property type="entry name" value="P-LOOP CONTAINING NUCLEOSIDE TRIPHOSPHATE HYDROLASE PROTEIN"/>
    <property type="match status" value="1"/>
</dbReference>
<dbReference type="PaxDb" id="3055-EDO98573"/>
<gene>
    <name evidence="2" type="ORF">CHLRE_11g467735v5</name>
</gene>
<dbReference type="Gramene" id="PNW76614">
    <property type="protein sequence ID" value="PNW76614"/>
    <property type="gene ID" value="CHLRE_11g467735v5"/>
</dbReference>
<dbReference type="RefSeq" id="XP_001699510.2">
    <property type="nucleotide sequence ID" value="XM_001699458.2"/>
</dbReference>
<name>A0A2K3D7V7_CHLRE</name>
<evidence type="ECO:0000256" key="1">
    <source>
        <dbReference type="SAM" id="Phobius"/>
    </source>
</evidence>
<dbReference type="InterPro" id="IPR040632">
    <property type="entry name" value="Sulfotransfer_4"/>
</dbReference>
<feature type="transmembrane region" description="Helical" evidence="1">
    <location>
        <begin position="206"/>
        <end position="224"/>
    </location>
</feature>
<keyword evidence="3" id="KW-1185">Reference proteome</keyword>
<dbReference type="OrthoDB" id="408152at2759"/>
<dbReference type="Proteomes" id="UP000006906">
    <property type="component" value="Chromosome 11"/>
</dbReference>
<proteinExistence type="predicted"/>
<dbReference type="EMBL" id="CM008972">
    <property type="protein sequence ID" value="PNW76614.1"/>
    <property type="molecule type" value="Genomic_DNA"/>
</dbReference>
<protein>
    <recommendedName>
        <fullName evidence="4">Sulfotransferase</fullName>
    </recommendedName>
</protein>